<evidence type="ECO:0000313" key="8">
    <source>
        <dbReference type="EMBL" id="KAG0455886.1"/>
    </source>
</evidence>
<keyword evidence="4" id="KW-0804">Transcription</keyword>
<evidence type="ECO:0000256" key="4">
    <source>
        <dbReference type="ARBA" id="ARBA00023163"/>
    </source>
</evidence>
<sequence>MAARRLPNVKHTVHIDVTSKPLGPTVLRPERDVCSGPSPRTLRFFCEDLDATDSDDDGECCDGRRRVKRYVQEIRFGERVPEPYSCAKVNPAAAARRKKKGSGEKPGPLMGIPRFRGVRRRPWGKFAAEIRDPTRRIRVWLGTYDTAEEAAKVYDMAAIELRGPDAAINFSRPSPAKPSPPKKTNLSEATLSVSAGYDSSEDFQNICSPTSVLQGFTPSVVNPCEPAKPSSSFPEVFPGELRVFEEMPLYNDFLDLGAPEPMILEDSATQLSFFANESAVAFDFLSSAFPASDDCFGDISDLFPLEPLPAVTNTVF</sequence>
<dbReference type="SMART" id="SM00380">
    <property type="entry name" value="AP2"/>
    <property type="match status" value="1"/>
</dbReference>
<dbReference type="Pfam" id="PF00847">
    <property type="entry name" value="AP2"/>
    <property type="match status" value="1"/>
</dbReference>
<dbReference type="PRINTS" id="PR00367">
    <property type="entry name" value="ETHRSPELEMNT"/>
</dbReference>
<dbReference type="OrthoDB" id="777519at2759"/>
<name>A0A835PL12_VANPL</name>
<keyword evidence="3" id="KW-0238">DNA-binding</keyword>
<dbReference type="GO" id="GO:0003677">
    <property type="term" value="F:DNA binding"/>
    <property type="evidence" value="ECO:0007669"/>
    <property type="project" value="UniProtKB-KW"/>
</dbReference>
<dbReference type="Proteomes" id="UP000639772">
    <property type="component" value="Chromosome 13"/>
</dbReference>
<feature type="domain" description="AP2/ERF" evidence="7">
    <location>
        <begin position="114"/>
        <end position="171"/>
    </location>
</feature>
<protein>
    <recommendedName>
        <fullName evidence="7">AP2/ERF domain-containing protein</fullName>
    </recommendedName>
</protein>
<accession>A0A835PL12</accession>
<dbReference type="GO" id="GO:0005634">
    <property type="term" value="C:nucleus"/>
    <property type="evidence" value="ECO:0007669"/>
    <property type="project" value="UniProtKB-SubCell"/>
</dbReference>
<dbReference type="InterPro" id="IPR001471">
    <property type="entry name" value="AP2/ERF_dom"/>
</dbReference>
<dbReference type="CDD" id="cd00018">
    <property type="entry name" value="AP2"/>
    <property type="match status" value="1"/>
</dbReference>
<evidence type="ECO:0000256" key="1">
    <source>
        <dbReference type="ARBA" id="ARBA00004123"/>
    </source>
</evidence>
<reference evidence="8 9" key="1">
    <citation type="journal article" date="2020" name="Nat. Food">
        <title>A phased Vanilla planifolia genome enables genetic improvement of flavour and production.</title>
        <authorList>
            <person name="Hasing T."/>
            <person name="Tang H."/>
            <person name="Brym M."/>
            <person name="Khazi F."/>
            <person name="Huang T."/>
            <person name="Chambers A.H."/>
        </authorList>
    </citation>
    <scope>NUCLEOTIDE SEQUENCE [LARGE SCALE GENOMIC DNA]</scope>
    <source>
        <tissue evidence="8">Leaf</tissue>
    </source>
</reference>
<evidence type="ECO:0000313" key="9">
    <source>
        <dbReference type="Proteomes" id="UP000639772"/>
    </source>
</evidence>
<dbReference type="EMBL" id="JADCNM010000013">
    <property type="protein sequence ID" value="KAG0455886.1"/>
    <property type="molecule type" value="Genomic_DNA"/>
</dbReference>
<dbReference type="PANTHER" id="PTHR31194">
    <property type="entry name" value="SHN SHINE , DNA BINDING / TRANSCRIPTION FACTOR"/>
    <property type="match status" value="1"/>
</dbReference>
<dbReference type="InterPro" id="IPR036955">
    <property type="entry name" value="AP2/ERF_dom_sf"/>
</dbReference>
<dbReference type="PROSITE" id="PS51032">
    <property type="entry name" value="AP2_ERF"/>
    <property type="match status" value="1"/>
</dbReference>
<dbReference type="FunFam" id="3.30.730.10:FF:000001">
    <property type="entry name" value="Ethylene-responsive transcription factor 2"/>
    <property type="match status" value="1"/>
</dbReference>
<proteinExistence type="predicted"/>
<keyword evidence="5" id="KW-0539">Nucleus</keyword>
<evidence type="ECO:0000256" key="2">
    <source>
        <dbReference type="ARBA" id="ARBA00023015"/>
    </source>
</evidence>
<comment type="caution">
    <text evidence="8">The sequence shown here is derived from an EMBL/GenBank/DDBJ whole genome shotgun (WGS) entry which is preliminary data.</text>
</comment>
<evidence type="ECO:0000256" key="3">
    <source>
        <dbReference type="ARBA" id="ARBA00023125"/>
    </source>
</evidence>
<evidence type="ECO:0000256" key="5">
    <source>
        <dbReference type="ARBA" id="ARBA00023242"/>
    </source>
</evidence>
<dbReference type="SUPFAM" id="SSF54171">
    <property type="entry name" value="DNA-binding domain"/>
    <property type="match status" value="1"/>
</dbReference>
<comment type="subcellular location">
    <subcellularLocation>
        <location evidence="1">Nucleus</location>
    </subcellularLocation>
</comment>
<gene>
    <name evidence="8" type="ORF">HPP92_023674</name>
</gene>
<evidence type="ECO:0000256" key="6">
    <source>
        <dbReference type="SAM" id="MobiDB-lite"/>
    </source>
</evidence>
<dbReference type="InterPro" id="IPR050913">
    <property type="entry name" value="AP2/ERF_ERF"/>
</dbReference>
<dbReference type="PANTHER" id="PTHR31194:SF140">
    <property type="entry name" value="ETHYLENE-RESPONSIVE TRANSCRIPTION FACTOR CRF2"/>
    <property type="match status" value="1"/>
</dbReference>
<keyword evidence="2" id="KW-0805">Transcription regulation</keyword>
<organism evidence="8 9">
    <name type="scientific">Vanilla planifolia</name>
    <name type="common">Vanilla</name>
    <dbReference type="NCBI Taxonomy" id="51239"/>
    <lineage>
        <taxon>Eukaryota</taxon>
        <taxon>Viridiplantae</taxon>
        <taxon>Streptophyta</taxon>
        <taxon>Embryophyta</taxon>
        <taxon>Tracheophyta</taxon>
        <taxon>Spermatophyta</taxon>
        <taxon>Magnoliopsida</taxon>
        <taxon>Liliopsida</taxon>
        <taxon>Asparagales</taxon>
        <taxon>Orchidaceae</taxon>
        <taxon>Vanilloideae</taxon>
        <taxon>Vanilleae</taxon>
        <taxon>Vanilla</taxon>
    </lineage>
</organism>
<evidence type="ECO:0000259" key="7">
    <source>
        <dbReference type="PROSITE" id="PS51032"/>
    </source>
</evidence>
<dbReference type="InterPro" id="IPR016177">
    <property type="entry name" value="DNA-bd_dom_sf"/>
</dbReference>
<dbReference type="Gene3D" id="3.30.730.10">
    <property type="entry name" value="AP2/ERF domain"/>
    <property type="match status" value="1"/>
</dbReference>
<dbReference type="AlphaFoldDB" id="A0A835PL12"/>
<feature type="region of interest" description="Disordered" evidence="6">
    <location>
        <begin position="91"/>
        <end position="113"/>
    </location>
</feature>
<dbReference type="GO" id="GO:0003700">
    <property type="term" value="F:DNA-binding transcription factor activity"/>
    <property type="evidence" value="ECO:0007669"/>
    <property type="project" value="InterPro"/>
</dbReference>